<proteinExistence type="predicted"/>
<feature type="transmembrane region" description="Helical" evidence="1">
    <location>
        <begin position="18"/>
        <end position="37"/>
    </location>
</feature>
<dbReference type="RefSeq" id="WP_266086163.1">
    <property type="nucleotide sequence ID" value="NZ_RKLV01000002.1"/>
</dbReference>
<evidence type="ECO:0000313" key="3">
    <source>
        <dbReference type="Proteomes" id="UP001149411"/>
    </source>
</evidence>
<name>A0A9Q4C3H0_9EURY</name>
<evidence type="ECO:0000256" key="1">
    <source>
        <dbReference type="SAM" id="Phobius"/>
    </source>
</evidence>
<dbReference type="EMBL" id="RKLV01000002">
    <property type="protein sequence ID" value="MCX2818366.1"/>
    <property type="molecule type" value="Genomic_DNA"/>
</dbReference>
<evidence type="ECO:0000313" key="2">
    <source>
        <dbReference type="EMBL" id="MCX2818366.1"/>
    </source>
</evidence>
<sequence length="105" mass="11225">MTTLQTGANTNPASPETAVFIVAGLVGVAALYFGYLTYVRGGRDAETNIWLYGLTATAFLGAYAAYLTFSRIGIFPYVGGTDAVAVLLISVFLMLMFKDGAEFFE</sequence>
<feature type="transmembrane region" description="Helical" evidence="1">
    <location>
        <begin position="49"/>
        <end position="68"/>
    </location>
</feature>
<dbReference type="Proteomes" id="UP001149411">
    <property type="component" value="Unassembled WGS sequence"/>
</dbReference>
<keyword evidence="3" id="KW-1185">Reference proteome</keyword>
<keyword evidence="1" id="KW-0812">Transmembrane</keyword>
<feature type="transmembrane region" description="Helical" evidence="1">
    <location>
        <begin position="74"/>
        <end position="97"/>
    </location>
</feature>
<comment type="caution">
    <text evidence="2">The sequence shown here is derived from an EMBL/GenBank/DDBJ whole genome shotgun (WGS) entry which is preliminary data.</text>
</comment>
<keyword evidence="1" id="KW-0472">Membrane</keyword>
<keyword evidence="1" id="KW-1133">Transmembrane helix</keyword>
<gene>
    <name evidence="2" type="ORF">EGH25_03240</name>
</gene>
<reference evidence="2" key="1">
    <citation type="submission" date="2022-09" db="EMBL/GenBank/DDBJ databases">
        <title>Haloadaptaus new haloarchaeum isolated from saline soil.</title>
        <authorList>
            <person name="Duran-Viseras A."/>
            <person name="Sanchez-Porro C."/>
            <person name="Ventosa A."/>
        </authorList>
    </citation>
    <scope>NUCLEOTIDE SEQUENCE</scope>
    <source>
        <strain evidence="2">F3-133</strain>
    </source>
</reference>
<protein>
    <submittedName>
        <fullName evidence="2">Uncharacterized protein</fullName>
    </submittedName>
</protein>
<organism evidence="2 3">
    <name type="scientific">Halorutilus salinus</name>
    <dbReference type="NCBI Taxonomy" id="2487751"/>
    <lineage>
        <taxon>Archaea</taxon>
        <taxon>Methanobacteriati</taxon>
        <taxon>Methanobacteriota</taxon>
        <taxon>Stenosarchaea group</taxon>
        <taxon>Halobacteria</taxon>
        <taxon>Halorutilales</taxon>
        <taxon>Halorutilaceae</taxon>
        <taxon>Halorutilus</taxon>
    </lineage>
</organism>
<accession>A0A9Q4C3H0</accession>
<dbReference type="AlphaFoldDB" id="A0A9Q4C3H0"/>